<dbReference type="CDD" id="cd00769">
    <property type="entry name" value="PheRS_beta_core"/>
    <property type="match status" value="1"/>
</dbReference>
<feature type="binding site" evidence="11">
    <location>
        <position position="365"/>
    </location>
    <ligand>
        <name>Mg(2+)</name>
        <dbReference type="ChEBI" id="CHEBI:18420"/>
        <note>shared with alpha subunit</note>
    </ligand>
</feature>
<dbReference type="GO" id="GO:0009507">
    <property type="term" value="C:chloroplast"/>
    <property type="evidence" value="ECO:0007669"/>
    <property type="project" value="UniProtKB-SubCell"/>
</dbReference>
<dbReference type="AlphaFoldDB" id="A0A3S8PZQ9"/>
<dbReference type="NCBIfam" id="TIGR00472">
    <property type="entry name" value="pheT_bact"/>
    <property type="match status" value="1"/>
</dbReference>
<dbReference type="GO" id="GO:0006432">
    <property type="term" value="P:phenylalanyl-tRNA aminoacylation"/>
    <property type="evidence" value="ECO:0007669"/>
    <property type="project" value="UniProtKB-UniRule"/>
</dbReference>
<dbReference type="EMBL" id="MH356727">
    <property type="protein sequence ID" value="AZJ16763.1"/>
    <property type="molecule type" value="Genomic_DNA"/>
</dbReference>
<feature type="binding site" evidence="11">
    <location>
        <position position="371"/>
    </location>
    <ligand>
        <name>Mg(2+)</name>
        <dbReference type="ChEBI" id="CHEBI:18420"/>
        <note>shared with alpha subunit</note>
    </ligand>
</feature>
<evidence type="ECO:0000256" key="2">
    <source>
        <dbReference type="ARBA" id="ARBA00011209"/>
    </source>
</evidence>
<evidence type="ECO:0000256" key="4">
    <source>
        <dbReference type="ARBA" id="ARBA00022723"/>
    </source>
</evidence>
<evidence type="ECO:0000313" key="14">
    <source>
        <dbReference type="EMBL" id="AZJ16763.1"/>
    </source>
</evidence>
<dbReference type="PROSITE" id="PS51483">
    <property type="entry name" value="B5"/>
    <property type="match status" value="1"/>
</dbReference>
<keyword evidence="3 11" id="KW-0436">Ligase</keyword>
<keyword evidence="14" id="KW-0150">Chloroplast</keyword>
<dbReference type="InterPro" id="IPR020825">
    <property type="entry name" value="Phe-tRNA_synthase-like_B3/B4"/>
</dbReference>
<feature type="domain" description="FDX-ACB" evidence="12">
    <location>
        <begin position="611"/>
        <end position="704"/>
    </location>
</feature>
<dbReference type="InterPro" id="IPR005147">
    <property type="entry name" value="tRNA_synthase_B5-dom"/>
</dbReference>
<evidence type="ECO:0000256" key="11">
    <source>
        <dbReference type="HAMAP-Rule" id="MF_00283"/>
    </source>
</evidence>
<keyword evidence="4 11" id="KW-0479">Metal-binding</keyword>
<dbReference type="Pfam" id="PF03147">
    <property type="entry name" value="FDX-ACB"/>
    <property type="match status" value="1"/>
</dbReference>
<dbReference type="Gene3D" id="3.30.70.380">
    <property type="entry name" value="Ferrodoxin-fold anticodon-binding domain"/>
    <property type="match status" value="1"/>
</dbReference>
<reference evidence="14" key="2">
    <citation type="submission" date="2018-05" db="EMBL/GenBank/DDBJ databases">
        <authorList>
            <person name="Brembu T."/>
            <person name="Winge P."/>
            <person name="Klungerud A.T."/>
            <person name="Nederbragt A.J."/>
            <person name="Jakobsen K.S."/>
            <person name="Bones A.M."/>
        </authorList>
    </citation>
    <scope>NUCLEOTIDE SEQUENCE</scope>
    <source>
        <strain evidence="14">D6</strain>
    </source>
</reference>
<sequence>MQISLRWVNELVNIETVNLDDLIEKLTLGGFEVEEIFELEINNKKEIALDISATANRSDSLSIQGISNEIATLLNKSLQPAKYSIPDLSWKSDIENLSLRIQDEQNSSAFIGMTVENLNDLTVPKWIKDKLLSSGITPTNNLLDFQNYILLETGYPFEFYDLDKIRSRLNGSKFHLTIESATKNEEFLASNDTNYSLNESISIIKANELAISIAGIISKKDFSYSETTTALLIEGSIFNSTKIRQQSRTLGLRTDRSARYEKSLKNTNLLESFYKLIYLLRIANPTLTCKLHTIQESLKHKSEPILLQYKTIKEILGPIKKDSKKNIYIQPDLITNYLDRLNFDYSYSELELVWKVNIPYLRSDDITREIDLVEEIGRLHGFNNFVSRLPKLQRIGYEDSSYQTRKKIISSFLNLGFNELIHYSLVKEKTFTTNEIKLVNPLITDYSNLRSTLLPSIIQTVQENFKQGNPLIEGFEFGHVFSGDSINNLKEKEHLAGVFGGIDRKSTWSESVQPLTWFEAKGKLEQFFKQLNLVPQWKTFELSDDNEVYHPYCTAQLYLDNKIELGKFGKIHPILAKQLNLPSNLYLFEFHFESIRNQIQRNQLKMYQNYSSYPKVVKDLSFIIHEDISFEKIEELLYFNGTKFLSTINLLDEYKGESIPENHISLCLQLTFQSNEKTLQNKEIESTINNLQLLLTNKLDAKIRR</sequence>
<reference evidence="14" key="1">
    <citation type="journal article" date="2014" name="Mar. Genomics">
        <title>The chloroplast genome of the diatom Seminavis robusta: New features introduced through multiple mechanisms of horizontal gene transfer.</title>
        <authorList>
            <person name="Brembu T."/>
            <person name="Winge P."/>
            <person name="Klungerud A.T."/>
            <person name="Nederbragt A.J."/>
            <person name="Jakobsen K.S."/>
            <person name="Bones A.M."/>
        </authorList>
    </citation>
    <scope>NUCLEOTIDE SEQUENCE</scope>
    <source>
        <strain evidence="14">D6</strain>
    </source>
</reference>
<dbReference type="GO" id="GO:0009328">
    <property type="term" value="C:phenylalanine-tRNA ligase complex"/>
    <property type="evidence" value="ECO:0007669"/>
    <property type="project" value="TreeGrafter"/>
</dbReference>
<dbReference type="Gene3D" id="3.50.40.10">
    <property type="entry name" value="Phenylalanyl-trna Synthetase, Chain B, domain 3"/>
    <property type="match status" value="1"/>
</dbReference>
<dbReference type="InterPro" id="IPR045060">
    <property type="entry name" value="Phe-tRNA-ligase_IIc_bsu"/>
</dbReference>
<dbReference type="PROSITE" id="PS51447">
    <property type="entry name" value="FDX_ACB"/>
    <property type="match status" value="1"/>
</dbReference>
<dbReference type="SMART" id="SM00874">
    <property type="entry name" value="B5"/>
    <property type="match status" value="1"/>
</dbReference>
<dbReference type="InterPro" id="IPR045864">
    <property type="entry name" value="aa-tRNA-synth_II/BPL/LPL"/>
</dbReference>
<dbReference type="GO" id="GO:0003723">
    <property type="term" value="F:RNA binding"/>
    <property type="evidence" value="ECO:0007669"/>
    <property type="project" value="InterPro"/>
</dbReference>
<dbReference type="SMART" id="SM00873">
    <property type="entry name" value="B3_4"/>
    <property type="match status" value="1"/>
</dbReference>
<keyword evidence="6 11" id="KW-0067">ATP-binding</keyword>
<protein>
    <recommendedName>
        <fullName evidence="11">Phenylalanine--tRNA ligase beta subunit, chloroplastic</fullName>
        <ecNumber evidence="11">6.1.1.20</ecNumber>
    </recommendedName>
    <alternativeName>
        <fullName evidence="11">Phenylalanyl-tRNA synthetase beta subunit</fullName>
        <shortName evidence="11">PheRS</shortName>
    </alternativeName>
</protein>
<dbReference type="InterPro" id="IPR004532">
    <property type="entry name" value="Phe-tRNA-ligase_IIc_bsu_bact"/>
</dbReference>
<dbReference type="GO" id="GO:0000287">
    <property type="term" value="F:magnesium ion binding"/>
    <property type="evidence" value="ECO:0007669"/>
    <property type="project" value="UniProtKB-UniRule"/>
</dbReference>
<dbReference type="Gene3D" id="3.30.930.10">
    <property type="entry name" value="Bira Bifunctional Protein, Domain 2"/>
    <property type="match status" value="1"/>
</dbReference>
<dbReference type="SMART" id="SM00896">
    <property type="entry name" value="FDX-ACB"/>
    <property type="match status" value="1"/>
</dbReference>
<proteinExistence type="inferred from homology"/>
<evidence type="ECO:0000256" key="5">
    <source>
        <dbReference type="ARBA" id="ARBA00022741"/>
    </source>
</evidence>
<feature type="binding site" evidence="11">
    <location>
        <position position="375"/>
    </location>
    <ligand>
        <name>Mg(2+)</name>
        <dbReference type="ChEBI" id="CHEBI:18420"/>
        <note>shared with alpha subunit</note>
    </ligand>
</feature>
<name>A0A3S8PZQ9_9STRA</name>
<dbReference type="InterPro" id="IPR005121">
    <property type="entry name" value="Fdx_antiC-bd"/>
</dbReference>
<dbReference type="Pfam" id="PF03484">
    <property type="entry name" value="B5"/>
    <property type="match status" value="1"/>
</dbReference>
<evidence type="ECO:0000256" key="6">
    <source>
        <dbReference type="ARBA" id="ARBA00022840"/>
    </source>
</evidence>
<keyword evidence="9 11" id="KW-0030">Aminoacyl-tRNA synthetase</keyword>
<accession>A0A3S8PZQ9</accession>
<dbReference type="GO" id="GO:0004826">
    <property type="term" value="F:phenylalanine-tRNA ligase activity"/>
    <property type="evidence" value="ECO:0007669"/>
    <property type="project" value="UniProtKB-UniRule"/>
</dbReference>
<dbReference type="PANTHER" id="PTHR10947">
    <property type="entry name" value="PHENYLALANYL-TRNA SYNTHETASE BETA CHAIN AND LEUCINE-RICH REPEAT-CONTAINING PROTEIN 47"/>
    <property type="match status" value="1"/>
</dbReference>
<dbReference type="GO" id="GO:0005524">
    <property type="term" value="F:ATP binding"/>
    <property type="evidence" value="ECO:0007669"/>
    <property type="project" value="UniProtKB-UniRule"/>
</dbReference>
<evidence type="ECO:0000256" key="9">
    <source>
        <dbReference type="ARBA" id="ARBA00023146"/>
    </source>
</evidence>
<feature type="binding site" evidence="11">
    <location>
        <position position="374"/>
    </location>
    <ligand>
        <name>Mg(2+)</name>
        <dbReference type="ChEBI" id="CHEBI:18420"/>
        <note>shared with alpha subunit</note>
    </ligand>
</feature>
<dbReference type="SUPFAM" id="SSF55681">
    <property type="entry name" value="Class II aaRS and biotin synthetases"/>
    <property type="match status" value="1"/>
</dbReference>
<dbReference type="EC" id="6.1.1.20" evidence="11"/>
<dbReference type="Pfam" id="PF03483">
    <property type="entry name" value="B3_4"/>
    <property type="match status" value="1"/>
</dbReference>
<comment type="catalytic activity">
    <reaction evidence="10 11">
        <text>tRNA(Phe) + L-phenylalanine + ATP = L-phenylalanyl-tRNA(Phe) + AMP + diphosphate + H(+)</text>
        <dbReference type="Rhea" id="RHEA:19413"/>
        <dbReference type="Rhea" id="RHEA-COMP:9668"/>
        <dbReference type="Rhea" id="RHEA-COMP:9699"/>
        <dbReference type="ChEBI" id="CHEBI:15378"/>
        <dbReference type="ChEBI" id="CHEBI:30616"/>
        <dbReference type="ChEBI" id="CHEBI:33019"/>
        <dbReference type="ChEBI" id="CHEBI:58095"/>
        <dbReference type="ChEBI" id="CHEBI:78442"/>
        <dbReference type="ChEBI" id="CHEBI:78531"/>
        <dbReference type="ChEBI" id="CHEBI:456215"/>
        <dbReference type="EC" id="6.1.1.20"/>
    </reaction>
</comment>
<geneLocation type="chloroplast" evidence="14"/>
<dbReference type="HAMAP" id="MF_00283">
    <property type="entry name" value="Phe_tRNA_synth_beta1"/>
    <property type="match status" value="1"/>
</dbReference>
<evidence type="ECO:0000256" key="8">
    <source>
        <dbReference type="ARBA" id="ARBA00022917"/>
    </source>
</evidence>
<evidence type="ECO:0000259" key="12">
    <source>
        <dbReference type="PROSITE" id="PS51447"/>
    </source>
</evidence>
<dbReference type="SUPFAM" id="SSF46955">
    <property type="entry name" value="Putative DNA-binding domain"/>
    <property type="match status" value="2"/>
</dbReference>
<keyword evidence="5 11" id="KW-0547">Nucleotide-binding</keyword>
<dbReference type="InterPro" id="IPR041616">
    <property type="entry name" value="PheRS_beta_core"/>
</dbReference>
<keyword evidence="8 11" id="KW-0648">Protein biosynthesis</keyword>
<comment type="subunit">
    <text evidence="2 11">Tetramer of two alpha and two beta subunits.</text>
</comment>
<evidence type="ECO:0000256" key="1">
    <source>
        <dbReference type="ARBA" id="ARBA00008653"/>
    </source>
</evidence>
<dbReference type="InterPro" id="IPR005146">
    <property type="entry name" value="B3/B4_tRNA-bd"/>
</dbReference>
<evidence type="ECO:0000256" key="10">
    <source>
        <dbReference type="ARBA" id="ARBA00049255"/>
    </source>
</evidence>
<keyword evidence="14" id="KW-0934">Plastid</keyword>
<dbReference type="Pfam" id="PF17759">
    <property type="entry name" value="tRNA_synthFbeta"/>
    <property type="match status" value="1"/>
</dbReference>
<dbReference type="SUPFAM" id="SSF54991">
    <property type="entry name" value="Anticodon-binding domain of PheRS"/>
    <property type="match status" value="1"/>
</dbReference>
<comment type="cofactor">
    <cofactor evidence="11">
        <name>Mg(2+)</name>
        <dbReference type="ChEBI" id="CHEBI:18420"/>
    </cofactor>
    <text evidence="11">Binds 2 magnesium ions per tetramer.</text>
</comment>
<comment type="subcellular location">
    <subcellularLocation>
        <location evidence="11">Plastid</location>
        <location evidence="11">Chloroplast</location>
    </subcellularLocation>
</comment>
<dbReference type="Gene3D" id="3.30.56.10">
    <property type="match status" value="2"/>
</dbReference>
<dbReference type="SUPFAM" id="SSF56037">
    <property type="entry name" value="PheT/TilS domain"/>
    <property type="match status" value="1"/>
</dbReference>
<gene>
    <name evidence="14" type="primary">syfB</name>
    <name evidence="11" type="synonym">pheT</name>
</gene>
<evidence type="ECO:0000259" key="13">
    <source>
        <dbReference type="PROSITE" id="PS51483"/>
    </source>
</evidence>
<evidence type="ECO:0000256" key="3">
    <source>
        <dbReference type="ARBA" id="ARBA00022598"/>
    </source>
</evidence>
<dbReference type="InterPro" id="IPR009061">
    <property type="entry name" value="DNA-bd_dom_put_sf"/>
</dbReference>
<dbReference type="InterPro" id="IPR036690">
    <property type="entry name" value="Fdx_antiC-bd_sf"/>
</dbReference>
<keyword evidence="7 11" id="KW-0460">Magnesium</keyword>
<feature type="domain" description="B5" evidence="13">
    <location>
        <begin position="300"/>
        <end position="387"/>
    </location>
</feature>
<evidence type="ECO:0000256" key="7">
    <source>
        <dbReference type="ARBA" id="ARBA00022842"/>
    </source>
</evidence>
<dbReference type="PANTHER" id="PTHR10947:SF0">
    <property type="entry name" value="PHENYLALANINE--TRNA LIGASE BETA SUBUNIT"/>
    <property type="match status" value="1"/>
</dbReference>
<organism evidence="14">
    <name type="scientific">Seminavis robusta</name>
    <dbReference type="NCBI Taxonomy" id="568900"/>
    <lineage>
        <taxon>Eukaryota</taxon>
        <taxon>Sar</taxon>
        <taxon>Stramenopiles</taxon>
        <taxon>Ochrophyta</taxon>
        <taxon>Bacillariophyta</taxon>
        <taxon>Bacillariophyceae</taxon>
        <taxon>Bacillariophycidae</taxon>
        <taxon>Naviculales</taxon>
        <taxon>Naviculaceae</taxon>
        <taxon>Seminavis</taxon>
    </lineage>
</organism>
<comment type="similarity">
    <text evidence="1 11">Belongs to the phenylalanyl-tRNA synthetase beta subunit family. Type 1 subfamily.</text>
</comment>